<dbReference type="PROSITE" id="PS51375">
    <property type="entry name" value="PPR"/>
    <property type="match status" value="1"/>
</dbReference>
<evidence type="ECO:0000313" key="2">
    <source>
        <dbReference type="EMBL" id="KAK3174847.1"/>
    </source>
</evidence>
<protein>
    <submittedName>
        <fullName evidence="2">Uncharacterized protein</fullName>
    </submittedName>
</protein>
<dbReference type="InterPro" id="IPR011990">
    <property type="entry name" value="TPR-like_helical_dom_sf"/>
</dbReference>
<evidence type="ECO:0000256" key="1">
    <source>
        <dbReference type="PROSITE-ProRule" id="PRU00708"/>
    </source>
</evidence>
<dbReference type="Proteomes" id="UP001276659">
    <property type="component" value="Unassembled WGS sequence"/>
</dbReference>
<dbReference type="PANTHER" id="PTHR47939:SF5">
    <property type="entry name" value="PENTACOTRIPEPTIDE-REPEAT REGION OF PRORP DOMAIN-CONTAINING PROTEIN"/>
    <property type="match status" value="1"/>
</dbReference>
<evidence type="ECO:0000313" key="3">
    <source>
        <dbReference type="Proteomes" id="UP001276659"/>
    </source>
</evidence>
<dbReference type="Gene3D" id="1.25.40.10">
    <property type="entry name" value="Tetratricopeptide repeat domain"/>
    <property type="match status" value="2"/>
</dbReference>
<reference evidence="2" key="1">
    <citation type="submission" date="2022-11" db="EMBL/GenBank/DDBJ databases">
        <title>Chromosomal genome sequence assembly and mating type (MAT) locus characterization of the leprose asexual lichenized fungus Lepraria neglecta (Nyl.) Erichsen.</title>
        <authorList>
            <person name="Allen J.L."/>
            <person name="Pfeffer B."/>
        </authorList>
    </citation>
    <scope>NUCLEOTIDE SEQUENCE</scope>
    <source>
        <strain evidence="2">Allen 5258</strain>
    </source>
</reference>
<keyword evidence="3" id="KW-1185">Reference proteome</keyword>
<dbReference type="InterPro" id="IPR002885">
    <property type="entry name" value="PPR_rpt"/>
</dbReference>
<proteinExistence type="predicted"/>
<gene>
    <name evidence="2" type="ORF">OEA41_002093</name>
</gene>
<dbReference type="InterPro" id="IPR050667">
    <property type="entry name" value="PPR-containing_protein"/>
</dbReference>
<feature type="repeat" description="PPR" evidence="1">
    <location>
        <begin position="625"/>
        <end position="659"/>
    </location>
</feature>
<comment type="caution">
    <text evidence="2">The sequence shown here is derived from an EMBL/GenBank/DDBJ whole genome shotgun (WGS) entry which is preliminary data.</text>
</comment>
<organism evidence="2 3">
    <name type="scientific">Lepraria neglecta</name>
    <dbReference type="NCBI Taxonomy" id="209136"/>
    <lineage>
        <taxon>Eukaryota</taxon>
        <taxon>Fungi</taxon>
        <taxon>Dikarya</taxon>
        <taxon>Ascomycota</taxon>
        <taxon>Pezizomycotina</taxon>
        <taxon>Lecanoromycetes</taxon>
        <taxon>OSLEUM clade</taxon>
        <taxon>Lecanoromycetidae</taxon>
        <taxon>Lecanorales</taxon>
        <taxon>Lecanorineae</taxon>
        <taxon>Stereocaulaceae</taxon>
        <taxon>Lepraria</taxon>
    </lineage>
</organism>
<dbReference type="PANTHER" id="PTHR47939">
    <property type="entry name" value="MEMBRANE-ASSOCIATED SALT-INDUCIBLE PROTEIN-LIKE"/>
    <property type="match status" value="1"/>
</dbReference>
<sequence length="805" mass="92740">MRSLLTRRVFRLMVHNELHSCTRCWVTPAVHCLRAQRTPTLPTIPKRTLFGFSRKPKRQPKPINYEPGFEQMLELKARLSRGERTPPPEELAQAFVDFFQSKQRNLLLVEDVQAQHAVTTFEHLRKTQNDVEGFWLTSEELRMALGALRLSQDCHSKSHNKLARLLFEELQKRREDSADNKEELVPLEKDLVPFIRAMSHSGDALYARDLVEKHWDNDMKLATSLPWSSVLRGLTWENKDEEIQRTLEIMQKRNVPFDNKLHQVVTIYYAQVRGDMERTKKWFQHPIAFGQFPTVYTNKAVLKLCIKQNEFEWGDTIFKSMLEKNPEDEKSWNIIFQWAAAKGKSVDEIERMMQIMVRQGEEKGIDLHPDMNAINGLIELANSRNDPYTAERYVALGQKLGFQPNARTYLLQMEYRIKVGDLGGARTAYARLQGEEVSENEDLPLINKLLVALAAEKRQNYDAIMGLVEDLSERKARFEADTVGALAKIHLERGEMDDLVDLLNTHAFQYGNEQRAAVRDILLQQCLDPSTPTPRAWETYNILRQTFTETDISTRTTLMKNFFSRNRSDMATHVFGHMRQQQIKSLRPTVSTYAQCLSGIARAGDNESLETVHNMVKLDSAIEPNTQLYNALMLAYSQCGRSSHALSYWDDIMHSREGPSYSSIRIALRACEKAPFGEGVAQDIWGKLKKFEIEVTREIYAAYVGAFAGHNLFDKCVKLIDDAEREVRYKPDALMLGTFYNAIPGPANKQKVKEWAWKAYPEAYEDLLKFSTYTLVRLDDNGEEQDYLPKEAFFEIGAIGRDVEA</sequence>
<dbReference type="AlphaFoldDB" id="A0AAD9ZDN4"/>
<dbReference type="EMBL" id="JASNWA010000006">
    <property type="protein sequence ID" value="KAK3174847.1"/>
    <property type="molecule type" value="Genomic_DNA"/>
</dbReference>
<dbReference type="Pfam" id="PF13812">
    <property type="entry name" value="PPR_3"/>
    <property type="match status" value="1"/>
</dbReference>
<accession>A0AAD9ZDN4</accession>
<name>A0AAD9ZDN4_9LECA</name>